<evidence type="ECO:0000313" key="2">
    <source>
        <dbReference type="Proteomes" id="UP001497516"/>
    </source>
</evidence>
<gene>
    <name evidence="1" type="ORF">LTRI10_LOCUS41932</name>
</gene>
<dbReference type="Proteomes" id="UP001497516">
    <property type="component" value="Chromosome 7"/>
</dbReference>
<dbReference type="InterPro" id="IPR001497">
    <property type="entry name" value="MethylDNA_cys_MeTrfase_AS"/>
</dbReference>
<dbReference type="AlphaFoldDB" id="A0AAV2FU34"/>
<dbReference type="GO" id="GO:0003908">
    <property type="term" value="F:methylated-DNA-[protein]-cysteine S-methyltransferase activity"/>
    <property type="evidence" value="ECO:0007669"/>
    <property type="project" value="InterPro"/>
</dbReference>
<keyword evidence="2" id="KW-1185">Reference proteome</keyword>
<name>A0AAV2FU34_9ROSI</name>
<reference evidence="1 2" key="1">
    <citation type="submission" date="2024-04" db="EMBL/GenBank/DDBJ databases">
        <authorList>
            <person name="Fracassetti M."/>
        </authorList>
    </citation>
    <scope>NUCLEOTIDE SEQUENCE [LARGE SCALE GENOMIC DNA]</scope>
</reference>
<evidence type="ECO:0000313" key="1">
    <source>
        <dbReference type="EMBL" id="CAL1401894.1"/>
    </source>
</evidence>
<sequence length="85" mass="9743">MASPTTVRSCPLSSLLRIFYTASPDNSDIHGLLSHRRTDPPLYVPIGLPCHRLLCFCRSGWLERGYYCFLPQFPETSRKEETILN</sequence>
<dbReference type="PROSITE" id="PS00374">
    <property type="entry name" value="MGMT"/>
    <property type="match status" value="1"/>
</dbReference>
<protein>
    <submittedName>
        <fullName evidence="1">Uncharacterized protein</fullName>
    </submittedName>
</protein>
<organism evidence="1 2">
    <name type="scientific">Linum trigynum</name>
    <dbReference type="NCBI Taxonomy" id="586398"/>
    <lineage>
        <taxon>Eukaryota</taxon>
        <taxon>Viridiplantae</taxon>
        <taxon>Streptophyta</taxon>
        <taxon>Embryophyta</taxon>
        <taxon>Tracheophyta</taxon>
        <taxon>Spermatophyta</taxon>
        <taxon>Magnoliopsida</taxon>
        <taxon>eudicotyledons</taxon>
        <taxon>Gunneridae</taxon>
        <taxon>Pentapetalae</taxon>
        <taxon>rosids</taxon>
        <taxon>fabids</taxon>
        <taxon>Malpighiales</taxon>
        <taxon>Linaceae</taxon>
        <taxon>Linum</taxon>
    </lineage>
</organism>
<dbReference type="GO" id="GO:0006281">
    <property type="term" value="P:DNA repair"/>
    <property type="evidence" value="ECO:0007669"/>
    <property type="project" value="InterPro"/>
</dbReference>
<proteinExistence type="predicted"/>
<accession>A0AAV2FU34</accession>
<dbReference type="EMBL" id="OZ034820">
    <property type="protein sequence ID" value="CAL1401894.1"/>
    <property type="molecule type" value="Genomic_DNA"/>
</dbReference>